<reference evidence="1 2" key="1">
    <citation type="submission" date="2019-04" db="EMBL/GenBank/DDBJ databases">
        <authorList>
            <person name="Feng G."/>
            <person name="Zhang J."/>
            <person name="Zhu H."/>
        </authorList>
    </citation>
    <scope>NUCLEOTIDE SEQUENCE [LARGE SCALE GENOMIC DNA]</scope>
    <source>
        <strain evidence="1 2">JCM 31653</strain>
    </source>
</reference>
<protein>
    <submittedName>
        <fullName evidence="1">Uncharacterized protein</fullName>
    </submittedName>
</protein>
<sequence>MVPYSAFQNLSAAEQQALVTQGGTFLLTRPAGVFLVDLYYLPGYYCEVWRQLPTAAVAYLHAFTEQAGLYPYLAHIRLPPNILV</sequence>
<dbReference type="EMBL" id="SRLC01000001">
    <property type="protein sequence ID" value="TGE25492.1"/>
    <property type="molecule type" value="Genomic_DNA"/>
</dbReference>
<dbReference type="OrthoDB" id="886340at2"/>
<proteinExistence type="predicted"/>
<dbReference type="Proteomes" id="UP000297549">
    <property type="component" value="Unassembled WGS sequence"/>
</dbReference>
<evidence type="ECO:0000313" key="2">
    <source>
        <dbReference type="Proteomes" id="UP000297549"/>
    </source>
</evidence>
<dbReference type="RefSeq" id="WP_135463070.1">
    <property type="nucleotide sequence ID" value="NZ_SRLC01000001.1"/>
</dbReference>
<name>A0A4Z0Q9T1_9BACT</name>
<accession>A0A4Z0Q9T1</accession>
<dbReference type="AlphaFoldDB" id="A0A4Z0Q9T1"/>
<comment type="caution">
    <text evidence="1">The sequence shown here is derived from an EMBL/GenBank/DDBJ whole genome shotgun (WGS) entry which is preliminary data.</text>
</comment>
<organism evidence="1 2">
    <name type="scientific">Hymenobacter aquaticus</name>
    <dbReference type="NCBI Taxonomy" id="1867101"/>
    <lineage>
        <taxon>Bacteria</taxon>
        <taxon>Pseudomonadati</taxon>
        <taxon>Bacteroidota</taxon>
        <taxon>Cytophagia</taxon>
        <taxon>Cytophagales</taxon>
        <taxon>Hymenobacteraceae</taxon>
        <taxon>Hymenobacter</taxon>
    </lineage>
</organism>
<keyword evidence="2" id="KW-1185">Reference proteome</keyword>
<evidence type="ECO:0000313" key="1">
    <source>
        <dbReference type="EMBL" id="TGE25492.1"/>
    </source>
</evidence>
<gene>
    <name evidence="1" type="ORF">E5K00_09960</name>
</gene>